<protein>
    <recommendedName>
        <fullName evidence="5">MYND-type domain-containing protein</fullName>
    </recommendedName>
</protein>
<evidence type="ECO:0000256" key="3">
    <source>
        <dbReference type="ARBA" id="ARBA00022833"/>
    </source>
</evidence>
<evidence type="ECO:0000313" key="7">
    <source>
        <dbReference type="Proteomes" id="UP000054166"/>
    </source>
</evidence>
<dbReference type="PROSITE" id="PS50865">
    <property type="entry name" value="ZF_MYND_2"/>
    <property type="match status" value="1"/>
</dbReference>
<name>A0A0C3G2Y9_PILCF</name>
<dbReference type="HOGENOM" id="CLU_041170_1_0_1"/>
<dbReference type="InterPro" id="IPR002893">
    <property type="entry name" value="Znf_MYND"/>
</dbReference>
<dbReference type="Gene3D" id="6.10.140.2220">
    <property type="match status" value="1"/>
</dbReference>
<accession>A0A0C3G2Y9</accession>
<organism evidence="6 7">
    <name type="scientific">Piloderma croceum (strain F 1598)</name>
    <dbReference type="NCBI Taxonomy" id="765440"/>
    <lineage>
        <taxon>Eukaryota</taxon>
        <taxon>Fungi</taxon>
        <taxon>Dikarya</taxon>
        <taxon>Basidiomycota</taxon>
        <taxon>Agaricomycotina</taxon>
        <taxon>Agaricomycetes</taxon>
        <taxon>Agaricomycetidae</taxon>
        <taxon>Atheliales</taxon>
        <taxon>Atheliaceae</taxon>
        <taxon>Piloderma</taxon>
    </lineage>
</organism>
<proteinExistence type="predicted"/>
<evidence type="ECO:0000256" key="1">
    <source>
        <dbReference type="ARBA" id="ARBA00022723"/>
    </source>
</evidence>
<evidence type="ECO:0000256" key="4">
    <source>
        <dbReference type="PROSITE-ProRule" id="PRU00134"/>
    </source>
</evidence>
<reference evidence="6 7" key="1">
    <citation type="submission" date="2014-04" db="EMBL/GenBank/DDBJ databases">
        <authorList>
            <consortium name="DOE Joint Genome Institute"/>
            <person name="Kuo A."/>
            <person name="Tarkka M."/>
            <person name="Buscot F."/>
            <person name="Kohler A."/>
            <person name="Nagy L.G."/>
            <person name="Floudas D."/>
            <person name="Copeland A."/>
            <person name="Barry K.W."/>
            <person name="Cichocki N."/>
            <person name="Veneault-Fourrey C."/>
            <person name="LaButti K."/>
            <person name="Lindquist E.A."/>
            <person name="Lipzen A."/>
            <person name="Lundell T."/>
            <person name="Morin E."/>
            <person name="Murat C."/>
            <person name="Sun H."/>
            <person name="Tunlid A."/>
            <person name="Henrissat B."/>
            <person name="Grigoriev I.V."/>
            <person name="Hibbett D.S."/>
            <person name="Martin F."/>
            <person name="Nordberg H.P."/>
            <person name="Cantor M.N."/>
            <person name="Hua S.X."/>
        </authorList>
    </citation>
    <scope>NUCLEOTIDE SEQUENCE [LARGE SCALE GENOMIC DNA]</scope>
    <source>
        <strain evidence="6 7">F 1598</strain>
    </source>
</reference>
<dbReference type="Proteomes" id="UP000054166">
    <property type="component" value="Unassembled WGS sequence"/>
</dbReference>
<dbReference type="AlphaFoldDB" id="A0A0C3G2Y9"/>
<dbReference type="GO" id="GO:0008270">
    <property type="term" value="F:zinc ion binding"/>
    <property type="evidence" value="ECO:0007669"/>
    <property type="project" value="UniProtKB-KW"/>
</dbReference>
<keyword evidence="1" id="KW-0479">Metal-binding</keyword>
<dbReference type="STRING" id="765440.A0A0C3G2Y9"/>
<keyword evidence="3" id="KW-0862">Zinc</keyword>
<reference evidence="7" key="2">
    <citation type="submission" date="2015-01" db="EMBL/GenBank/DDBJ databases">
        <title>Evolutionary Origins and Diversification of the Mycorrhizal Mutualists.</title>
        <authorList>
            <consortium name="DOE Joint Genome Institute"/>
            <consortium name="Mycorrhizal Genomics Consortium"/>
            <person name="Kohler A."/>
            <person name="Kuo A."/>
            <person name="Nagy L.G."/>
            <person name="Floudas D."/>
            <person name="Copeland A."/>
            <person name="Barry K.W."/>
            <person name="Cichocki N."/>
            <person name="Veneault-Fourrey C."/>
            <person name="LaButti K."/>
            <person name="Lindquist E.A."/>
            <person name="Lipzen A."/>
            <person name="Lundell T."/>
            <person name="Morin E."/>
            <person name="Murat C."/>
            <person name="Riley R."/>
            <person name="Ohm R."/>
            <person name="Sun H."/>
            <person name="Tunlid A."/>
            <person name="Henrissat B."/>
            <person name="Grigoriev I.V."/>
            <person name="Hibbett D.S."/>
            <person name="Martin F."/>
        </authorList>
    </citation>
    <scope>NUCLEOTIDE SEQUENCE [LARGE SCALE GENOMIC DNA]</scope>
    <source>
        <strain evidence="7">F 1598</strain>
    </source>
</reference>
<evidence type="ECO:0000313" key="6">
    <source>
        <dbReference type="EMBL" id="KIM90615.1"/>
    </source>
</evidence>
<keyword evidence="2 4" id="KW-0863">Zinc-finger</keyword>
<sequence length="307" mass="34898">MLDSYPFEDGDIAIHRSAIRNLCSLQRNVTVLAYQRFTVDDLEEKWLALSTSARQNHLLQGMVRACRRPIDQDERLHCEEVTLPYLQKGNGRGFLDLTRSFMIPDTTTIPTEPKFLLNKRFDQMLRPGPNGQSDRQVFFRADKTLCRNMFICRFLSDTLASIFDQPEKPIVFVKGPQPKMTRAELRNMPESAKADRAAAKNSTIIRCESLSCQLGQSKSGEDVDFMVCSNCSKTMQRRIFYCSKGCQKADWKARHKAICGKPLTLQDAQASAIGKEPPKQAWNTGQESIRNALLEIPWLADMVNEGK</sequence>
<dbReference type="OrthoDB" id="3020010at2759"/>
<evidence type="ECO:0000256" key="2">
    <source>
        <dbReference type="ARBA" id="ARBA00022771"/>
    </source>
</evidence>
<keyword evidence="7" id="KW-1185">Reference proteome</keyword>
<gene>
    <name evidence="6" type="ORF">PILCRDRAFT_812371</name>
</gene>
<dbReference type="EMBL" id="KN832973">
    <property type="protein sequence ID" value="KIM90615.1"/>
    <property type="molecule type" value="Genomic_DNA"/>
</dbReference>
<evidence type="ECO:0000259" key="5">
    <source>
        <dbReference type="PROSITE" id="PS50865"/>
    </source>
</evidence>
<dbReference type="Pfam" id="PF01753">
    <property type="entry name" value="zf-MYND"/>
    <property type="match status" value="1"/>
</dbReference>
<dbReference type="SUPFAM" id="SSF144232">
    <property type="entry name" value="HIT/MYND zinc finger-like"/>
    <property type="match status" value="1"/>
</dbReference>
<dbReference type="InParanoid" id="A0A0C3G2Y9"/>
<feature type="domain" description="MYND-type" evidence="5">
    <location>
        <begin position="228"/>
        <end position="259"/>
    </location>
</feature>